<evidence type="ECO:0000256" key="3">
    <source>
        <dbReference type="ARBA" id="ARBA00022833"/>
    </source>
</evidence>
<evidence type="ECO:0000256" key="8">
    <source>
        <dbReference type="SAM" id="MobiDB-lite"/>
    </source>
</evidence>
<evidence type="ECO:0000259" key="9">
    <source>
        <dbReference type="PROSITE" id="PS50950"/>
    </source>
</evidence>
<keyword evidence="4 5" id="KW-0238">DNA-binding</keyword>
<dbReference type="InterPro" id="IPR026516">
    <property type="entry name" value="THAP1/10"/>
</dbReference>
<dbReference type="AlphaFoldDB" id="A0ABD1KLR5"/>
<dbReference type="SUPFAM" id="SSF57716">
    <property type="entry name" value="Glucocorticoid receptor-like (DNA-binding domain)"/>
    <property type="match status" value="1"/>
</dbReference>
<dbReference type="GO" id="GO:0043565">
    <property type="term" value="F:sequence-specific DNA binding"/>
    <property type="evidence" value="ECO:0007669"/>
    <property type="project" value="UniProtKB-UniRule"/>
</dbReference>
<evidence type="ECO:0000256" key="7">
    <source>
        <dbReference type="SAM" id="Coils"/>
    </source>
</evidence>
<dbReference type="GO" id="GO:0005654">
    <property type="term" value="C:nucleoplasm"/>
    <property type="evidence" value="ECO:0007669"/>
    <property type="project" value="UniProtKB-SubCell"/>
</dbReference>
<evidence type="ECO:0000313" key="11">
    <source>
        <dbReference type="Proteomes" id="UP001591681"/>
    </source>
</evidence>
<feature type="coiled-coil region" evidence="7">
    <location>
        <begin position="191"/>
        <end position="232"/>
    </location>
</feature>
<evidence type="ECO:0000256" key="4">
    <source>
        <dbReference type="ARBA" id="ARBA00023125"/>
    </source>
</evidence>
<dbReference type="PANTHER" id="PTHR46600:SF7">
    <property type="entry name" value="SI:DKEY-228B2.6-RELATED"/>
    <property type="match status" value="1"/>
</dbReference>
<keyword evidence="6" id="KW-0804">Transcription</keyword>
<dbReference type="SUPFAM" id="SSF46579">
    <property type="entry name" value="Prefoldin"/>
    <property type="match status" value="1"/>
</dbReference>
<dbReference type="InterPro" id="IPR006612">
    <property type="entry name" value="THAP_Znf"/>
</dbReference>
<evidence type="ECO:0000256" key="6">
    <source>
        <dbReference type="RuleBase" id="RU369073"/>
    </source>
</evidence>
<dbReference type="GO" id="GO:0008270">
    <property type="term" value="F:zinc ion binding"/>
    <property type="evidence" value="ECO:0007669"/>
    <property type="project" value="UniProtKB-KW"/>
</dbReference>
<keyword evidence="6" id="KW-0805">Transcription regulation</keyword>
<keyword evidence="6" id="KW-0539">Nucleus</keyword>
<dbReference type="Gene3D" id="6.20.210.20">
    <property type="entry name" value="THAP domain"/>
    <property type="match status" value="1"/>
</dbReference>
<dbReference type="Pfam" id="PF05485">
    <property type="entry name" value="THAP"/>
    <property type="match status" value="1"/>
</dbReference>
<name>A0ABD1KLR5_9TELE</name>
<keyword evidence="6 7" id="KW-0175">Coiled coil</keyword>
<evidence type="ECO:0000256" key="1">
    <source>
        <dbReference type="ARBA" id="ARBA00022723"/>
    </source>
</evidence>
<dbReference type="PANTHER" id="PTHR46600">
    <property type="entry name" value="THAP DOMAIN-CONTAINING"/>
    <property type="match status" value="1"/>
</dbReference>
<feature type="compositionally biased region" description="Low complexity" evidence="8">
    <location>
        <begin position="139"/>
        <end position="154"/>
    </location>
</feature>
<dbReference type="PROSITE" id="PS50950">
    <property type="entry name" value="ZF_THAP"/>
    <property type="match status" value="1"/>
</dbReference>
<feature type="compositionally biased region" description="Low complexity" evidence="8">
    <location>
        <begin position="164"/>
        <end position="181"/>
    </location>
</feature>
<evidence type="ECO:0000313" key="10">
    <source>
        <dbReference type="EMBL" id="KAL2100135.1"/>
    </source>
</evidence>
<feature type="domain" description="THAP-type" evidence="9">
    <location>
        <begin position="1"/>
        <end position="81"/>
    </location>
</feature>
<comment type="function">
    <text evidence="6">DNA-binding transcription regulator that regulates endothelial cell proliferation and G1/S cell-cycle progression. Specifically binds the 5'-[AT]NTNN[GT]GGCA[AGT]-3' core DNA sequence and acts by modulating expression of pRB-E2F cell-cycle target genes.</text>
</comment>
<evidence type="ECO:0000256" key="2">
    <source>
        <dbReference type="ARBA" id="ARBA00022771"/>
    </source>
</evidence>
<keyword evidence="11" id="KW-1185">Reference proteome</keyword>
<comment type="subcellular location">
    <subcellularLocation>
        <location evidence="6">Nucleus</location>
        <location evidence="6">Nucleoplasm</location>
    </subcellularLocation>
</comment>
<dbReference type="GO" id="GO:0001935">
    <property type="term" value="P:endothelial cell proliferation"/>
    <property type="evidence" value="ECO:0007669"/>
    <property type="project" value="UniProtKB-UniRule"/>
</dbReference>
<reference evidence="10 11" key="1">
    <citation type="submission" date="2024-09" db="EMBL/GenBank/DDBJ databases">
        <title>A chromosome-level genome assembly of Gray's grenadier anchovy, Coilia grayii.</title>
        <authorList>
            <person name="Fu Z."/>
        </authorList>
    </citation>
    <scope>NUCLEOTIDE SEQUENCE [LARGE SCALE GENOMIC DNA]</scope>
    <source>
        <strain evidence="10">G4</strain>
        <tissue evidence="10">Muscle</tissue>
    </source>
</reference>
<sequence>MVQSCSAYGCKNRYHKDKNISFHKFPLARPDVCGKWVAAMRRHNFKPTKYSNICSQHFTKDCFKRECNNRVLKENAVPSLFSFSKLQVKSESLQQTHPTEVEYTLSPPPLPETEEVKPAVPQPPPCDPGGTSPGHPGLLSAAAAAAAAASAAESSQEEDEVAAEAESPASPASLQPSASVSCDHNYTVEDSLQQKRRIEQLEEQVERLQKKLKTAQQRCRRQERQLQRLKAVGDLQKQVKDLALGGESYVILPKELYDVLKGIEATDRL</sequence>
<dbReference type="SMART" id="SM00980">
    <property type="entry name" value="THAP"/>
    <property type="match status" value="1"/>
</dbReference>
<accession>A0ABD1KLR5</accession>
<keyword evidence="3" id="KW-0862">Zinc</keyword>
<proteinExistence type="inferred from homology"/>
<dbReference type="Proteomes" id="UP001591681">
    <property type="component" value="Unassembled WGS sequence"/>
</dbReference>
<feature type="region of interest" description="Disordered" evidence="8">
    <location>
        <begin position="92"/>
        <end position="181"/>
    </location>
</feature>
<keyword evidence="6" id="KW-0131">Cell cycle</keyword>
<comment type="similarity">
    <text evidence="6">Belongs to the THAP1 family.</text>
</comment>
<protein>
    <recommendedName>
        <fullName evidence="6">THAP domain-containing protein 1</fullName>
    </recommendedName>
</protein>
<dbReference type="SMART" id="SM00692">
    <property type="entry name" value="DM3"/>
    <property type="match status" value="1"/>
</dbReference>
<keyword evidence="1" id="KW-0479">Metal-binding</keyword>
<evidence type="ECO:0000256" key="5">
    <source>
        <dbReference type="PROSITE-ProRule" id="PRU00309"/>
    </source>
</evidence>
<keyword evidence="2 5" id="KW-0863">Zinc-finger</keyword>
<dbReference type="GO" id="GO:0003700">
    <property type="term" value="F:DNA-binding transcription factor activity"/>
    <property type="evidence" value="ECO:0007669"/>
    <property type="project" value="UniProtKB-UniRule"/>
</dbReference>
<gene>
    <name evidence="10" type="ORF">ACEWY4_004529</name>
</gene>
<comment type="caution">
    <text evidence="10">The sequence shown here is derived from an EMBL/GenBank/DDBJ whole genome shotgun (WGS) entry which is preliminary data.</text>
</comment>
<dbReference type="InterPro" id="IPR038441">
    <property type="entry name" value="THAP_Znf_sf"/>
</dbReference>
<organism evidence="10 11">
    <name type="scientific">Coilia grayii</name>
    <name type="common">Gray's grenadier anchovy</name>
    <dbReference type="NCBI Taxonomy" id="363190"/>
    <lineage>
        <taxon>Eukaryota</taxon>
        <taxon>Metazoa</taxon>
        <taxon>Chordata</taxon>
        <taxon>Craniata</taxon>
        <taxon>Vertebrata</taxon>
        <taxon>Euteleostomi</taxon>
        <taxon>Actinopterygii</taxon>
        <taxon>Neopterygii</taxon>
        <taxon>Teleostei</taxon>
        <taxon>Clupei</taxon>
        <taxon>Clupeiformes</taxon>
        <taxon>Clupeoidei</taxon>
        <taxon>Engraulidae</taxon>
        <taxon>Coilinae</taxon>
        <taxon>Coilia</taxon>
    </lineage>
</organism>
<dbReference type="EMBL" id="JBHFQA010000004">
    <property type="protein sequence ID" value="KAL2100135.1"/>
    <property type="molecule type" value="Genomic_DNA"/>
</dbReference>